<evidence type="ECO:0000259" key="7">
    <source>
        <dbReference type="Pfam" id="PF00892"/>
    </source>
</evidence>
<gene>
    <name evidence="8" type="ordered locus">Marpi_2039</name>
</gene>
<protein>
    <submittedName>
        <fullName evidence="8">Putative membrane protein</fullName>
    </submittedName>
</protein>
<feature type="transmembrane region" description="Helical" evidence="6">
    <location>
        <begin position="132"/>
        <end position="153"/>
    </location>
</feature>
<dbReference type="OrthoDB" id="9804865at2"/>
<evidence type="ECO:0000256" key="4">
    <source>
        <dbReference type="ARBA" id="ARBA00022989"/>
    </source>
</evidence>
<dbReference type="EMBL" id="CP003257">
    <property type="protein sequence ID" value="AEX86415.1"/>
    <property type="molecule type" value="Genomic_DNA"/>
</dbReference>
<dbReference type="PANTHER" id="PTHR42920:SF5">
    <property type="entry name" value="EAMA DOMAIN-CONTAINING PROTEIN"/>
    <property type="match status" value="1"/>
</dbReference>
<feature type="transmembrane region" description="Helical" evidence="6">
    <location>
        <begin position="165"/>
        <end position="184"/>
    </location>
</feature>
<feature type="domain" description="EamA" evidence="7">
    <location>
        <begin position="134"/>
        <end position="265"/>
    </location>
</feature>
<feature type="transmembrane region" description="Helical" evidence="6">
    <location>
        <begin position="60"/>
        <end position="78"/>
    </location>
</feature>
<evidence type="ECO:0000313" key="9">
    <source>
        <dbReference type="Proteomes" id="UP000007161"/>
    </source>
</evidence>
<dbReference type="AlphaFoldDB" id="H2J745"/>
<reference evidence="8 9" key="1">
    <citation type="journal article" date="2012" name="J. Bacteriol.">
        <title>Complete Genome Sequence of the Thermophilic, Piezophilic, Heterotrophic Bacterium Marinitoga piezophila KA3.</title>
        <authorList>
            <person name="Lucas S."/>
            <person name="Han J."/>
            <person name="Lapidus A."/>
            <person name="Cheng J.F."/>
            <person name="Goodwin L.A."/>
            <person name="Pitluck S."/>
            <person name="Peters L."/>
            <person name="Mikhailova N."/>
            <person name="Teshima H."/>
            <person name="Detter J.C."/>
            <person name="Han C."/>
            <person name="Tapia R."/>
            <person name="Land M."/>
            <person name="Hauser L."/>
            <person name="Kyrpides N.C."/>
            <person name="Ivanova N."/>
            <person name="Pagani I."/>
            <person name="Vannier P."/>
            <person name="Oger P."/>
            <person name="Bartlett D.H."/>
            <person name="Noll K.M."/>
            <person name="Woyke T."/>
            <person name="Jebbar M."/>
        </authorList>
    </citation>
    <scope>NUCLEOTIDE SEQUENCE [LARGE SCALE GENOMIC DNA]</scope>
    <source>
        <strain evidence="9">DSM 14283 / JCM 11233 / KA3</strain>
    </source>
</reference>
<dbReference type="KEGG" id="mpz:Marpi_2039"/>
<keyword evidence="5 6" id="KW-0472">Membrane</keyword>
<dbReference type="InterPro" id="IPR037185">
    <property type="entry name" value="EmrE-like"/>
</dbReference>
<evidence type="ECO:0000256" key="5">
    <source>
        <dbReference type="ARBA" id="ARBA00023136"/>
    </source>
</evidence>
<organism evidence="8 9">
    <name type="scientific">Marinitoga piezophila (strain DSM 14283 / JCM 11233 / KA3)</name>
    <dbReference type="NCBI Taxonomy" id="443254"/>
    <lineage>
        <taxon>Bacteria</taxon>
        <taxon>Thermotogati</taxon>
        <taxon>Thermotogota</taxon>
        <taxon>Thermotogae</taxon>
        <taxon>Petrotogales</taxon>
        <taxon>Petrotogaceae</taxon>
        <taxon>Marinitoga</taxon>
    </lineage>
</organism>
<comment type="subcellular location">
    <subcellularLocation>
        <location evidence="1">Cell membrane</location>
        <topology evidence="1">Multi-pass membrane protein</topology>
    </subcellularLocation>
</comment>
<feature type="transmembrane region" description="Helical" evidence="6">
    <location>
        <begin position="36"/>
        <end position="53"/>
    </location>
</feature>
<evidence type="ECO:0000313" key="8">
    <source>
        <dbReference type="EMBL" id="AEX86415.1"/>
    </source>
</evidence>
<name>H2J745_MARPK</name>
<feature type="transmembrane region" description="Helical" evidence="6">
    <location>
        <begin position="250"/>
        <end position="272"/>
    </location>
</feature>
<dbReference type="STRING" id="443254.Marpi_2039"/>
<feature type="domain" description="EamA" evidence="7">
    <location>
        <begin position="3"/>
        <end position="126"/>
    </location>
</feature>
<dbReference type="Proteomes" id="UP000007161">
    <property type="component" value="Chromosome"/>
</dbReference>
<sequence>MKKSIFYIILAALLMGSTFPIQKLGLNNINPLAYTTLRFFIAFIFSSIIFKFGNFFYSSILGIVLSIGYISQIVGIKYTTATKAGFITSQYIIFIPIFAYLINREKINKFQIIGLTFSIVGSYLLSGGINGFNIGDMLMIICAISFALHIVLITNFSQKVEEKSLLTFQFLTVTIISGIFSLIFKASYNINAISLLTIFYSAIIGSIIVIFLQLKHQKNIGSNLTAILFLTQPIFSALLSFIILKETLNATQFLGAIILILSILTANSKYIFQKNNKGEFQ</sequence>
<dbReference type="Pfam" id="PF00892">
    <property type="entry name" value="EamA"/>
    <property type="match status" value="2"/>
</dbReference>
<keyword evidence="3 6" id="KW-0812">Transmembrane</keyword>
<feature type="transmembrane region" description="Helical" evidence="6">
    <location>
        <begin position="84"/>
        <end position="103"/>
    </location>
</feature>
<accession>H2J745</accession>
<dbReference type="PANTHER" id="PTHR42920">
    <property type="entry name" value="OS03G0707200 PROTEIN-RELATED"/>
    <property type="match status" value="1"/>
</dbReference>
<dbReference type="HOGENOM" id="CLU_033863_21_3_0"/>
<keyword evidence="2" id="KW-1003">Cell membrane</keyword>
<feature type="transmembrane region" description="Helical" evidence="6">
    <location>
        <begin position="110"/>
        <end position="126"/>
    </location>
</feature>
<feature type="transmembrane region" description="Helical" evidence="6">
    <location>
        <begin position="224"/>
        <end position="244"/>
    </location>
</feature>
<keyword evidence="9" id="KW-1185">Reference proteome</keyword>
<dbReference type="eggNOG" id="COG0697">
    <property type="taxonomic scope" value="Bacteria"/>
</dbReference>
<dbReference type="RefSeq" id="WP_014297485.1">
    <property type="nucleotide sequence ID" value="NC_016751.1"/>
</dbReference>
<dbReference type="InterPro" id="IPR051258">
    <property type="entry name" value="Diverse_Substrate_Transporter"/>
</dbReference>
<keyword evidence="4 6" id="KW-1133">Transmembrane helix</keyword>
<feature type="transmembrane region" description="Helical" evidence="6">
    <location>
        <begin position="190"/>
        <end position="212"/>
    </location>
</feature>
<evidence type="ECO:0000256" key="3">
    <source>
        <dbReference type="ARBA" id="ARBA00022692"/>
    </source>
</evidence>
<proteinExistence type="predicted"/>
<dbReference type="GO" id="GO:0005886">
    <property type="term" value="C:plasma membrane"/>
    <property type="evidence" value="ECO:0007669"/>
    <property type="project" value="UniProtKB-SubCell"/>
</dbReference>
<dbReference type="SUPFAM" id="SSF103481">
    <property type="entry name" value="Multidrug resistance efflux transporter EmrE"/>
    <property type="match status" value="2"/>
</dbReference>
<reference evidence="9" key="2">
    <citation type="submission" date="2012-01" db="EMBL/GenBank/DDBJ databases">
        <title>Complete sequence of chromosome of Marinitoga piezophila KA3.</title>
        <authorList>
            <person name="Lucas S."/>
            <person name="Han J."/>
            <person name="Lapidus A."/>
            <person name="Cheng J.-F."/>
            <person name="Goodwin L."/>
            <person name="Pitluck S."/>
            <person name="Peters L."/>
            <person name="Mikhailova N."/>
            <person name="Teshima H."/>
            <person name="Detter J.C."/>
            <person name="Han C."/>
            <person name="Tapia R."/>
            <person name="Land M."/>
            <person name="Hauser L."/>
            <person name="Kyrpides N."/>
            <person name="Ivanova N."/>
            <person name="Pagani I."/>
            <person name="Jebbar M."/>
            <person name="Vannier P."/>
            <person name="Oger P."/>
            <person name="Cario A."/>
            <person name="Bartlett D."/>
            <person name="Noll K.M."/>
            <person name="Woyke T."/>
        </authorList>
    </citation>
    <scope>NUCLEOTIDE SEQUENCE [LARGE SCALE GENOMIC DNA]</scope>
    <source>
        <strain evidence="9">DSM 14283 / JCM 11233 / KA3</strain>
    </source>
</reference>
<evidence type="ECO:0000256" key="6">
    <source>
        <dbReference type="SAM" id="Phobius"/>
    </source>
</evidence>
<evidence type="ECO:0000256" key="1">
    <source>
        <dbReference type="ARBA" id="ARBA00004651"/>
    </source>
</evidence>
<evidence type="ECO:0000256" key="2">
    <source>
        <dbReference type="ARBA" id="ARBA00022475"/>
    </source>
</evidence>
<dbReference type="InterPro" id="IPR000620">
    <property type="entry name" value="EamA_dom"/>
</dbReference>